<dbReference type="Gene3D" id="3.40.50.300">
    <property type="entry name" value="P-loop containing nucleotide triphosphate hydrolases"/>
    <property type="match status" value="1"/>
</dbReference>
<reference evidence="3 4" key="3">
    <citation type="submission" date="2021-02" db="EMBL/GenBank/DDBJ databases">
        <authorList>
            <person name="Merkel A.Y."/>
        </authorList>
    </citation>
    <scope>NUCLEOTIDE SEQUENCE [LARGE SCALE GENOMIC DNA]</scope>
    <source>
        <strain evidence="3 4">T05b</strain>
    </source>
</reference>
<name>A0ABS2WNG2_9BACT</name>
<protein>
    <submittedName>
        <fullName evidence="3">ATP-binding protein</fullName>
    </submittedName>
</protein>
<keyword evidence="3" id="KW-0547">Nucleotide-binding</keyword>
<reference evidence="3 4" key="1">
    <citation type="submission" date="2021-02" db="EMBL/GenBank/DDBJ databases">
        <title>Sulfurospirillum tamanensis sp. nov.</title>
        <authorList>
            <person name="Frolova A."/>
            <person name="Merkel A."/>
            <person name="Slobodkin A."/>
        </authorList>
    </citation>
    <scope>NUCLEOTIDE SEQUENCE [LARGE SCALE GENOMIC DNA]</scope>
    <source>
        <strain evidence="3 4">T05b</strain>
    </source>
</reference>
<reference evidence="4" key="2">
    <citation type="submission" date="2021-02" db="EMBL/GenBank/DDBJ databases">
        <title>Sulfurospirillum tamanensis sp. nov.</title>
        <authorList>
            <person name="Merkel A.Y."/>
        </authorList>
    </citation>
    <scope>NUCLEOTIDE SEQUENCE [LARGE SCALE GENOMIC DNA]</scope>
    <source>
        <strain evidence="4">T05b</strain>
    </source>
</reference>
<dbReference type="InterPro" id="IPR049945">
    <property type="entry name" value="AAA_22"/>
</dbReference>
<evidence type="ECO:0000256" key="1">
    <source>
        <dbReference type="SAM" id="Phobius"/>
    </source>
</evidence>
<gene>
    <name evidence="3" type="ORF">JWV37_00160</name>
</gene>
<comment type="caution">
    <text evidence="3">The sequence shown here is derived from an EMBL/GenBank/DDBJ whole genome shotgun (WGS) entry which is preliminary data.</text>
</comment>
<dbReference type="Pfam" id="PF13401">
    <property type="entry name" value="AAA_22"/>
    <property type="match status" value="1"/>
</dbReference>
<keyword evidence="4" id="KW-1185">Reference proteome</keyword>
<dbReference type="Proteomes" id="UP000703590">
    <property type="component" value="Unassembled WGS sequence"/>
</dbReference>
<dbReference type="SUPFAM" id="SSF52540">
    <property type="entry name" value="P-loop containing nucleoside triphosphate hydrolases"/>
    <property type="match status" value="1"/>
</dbReference>
<sequence length="433" mass="49372">MSQWLSAARVLEENTKEGNYFEAQSGIYALRRVQTLLETTFPQMMFLLGEPGSGKSFMLHHLKRLYEKKRLCVLIENPFLSPAQLLQRLLSCAGITATSHDVEALRLQAVEAYTGVDHLIMLDEAQLMSAQLREFVRILSDSKVFYFLIAMHQREGEEMLSLAHFHSRPHQVIYLGDLQPSECVPYLAKELQSVGFFNVEALLGKRLMEEAWRYSRGNFRNFKKCFYHLFLLLDYAQTHQKKEFLKPSLVLLRMAAIRARVLASELNTDDFDQLLHEARRKSGGKHKALVASLVMVVGMGAVWYYTHTALFSPHAKREKSLGVEYVAPSSEVELKTHEETFSSEPLHVKDEALPMEPLVEEQTQAIATQEAEEIAQEEIIKEEIIKEETIKVEHNTASVLQNPNLPPPTSLPKTIRILPFRGVSTATGLDEQY</sequence>
<keyword evidence="3" id="KW-0067">ATP-binding</keyword>
<dbReference type="EMBL" id="JAFHKK010000001">
    <property type="protein sequence ID" value="MBN2963179.1"/>
    <property type="molecule type" value="Genomic_DNA"/>
</dbReference>
<dbReference type="PANTHER" id="PTHR35894:SF1">
    <property type="entry name" value="PHOSPHORIBULOKINASE _ URIDINE KINASE FAMILY"/>
    <property type="match status" value="1"/>
</dbReference>
<dbReference type="PANTHER" id="PTHR35894">
    <property type="entry name" value="GENERAL SECRETION PATHWAY PROTEIN A-RELATED"/>
    <property type="match status" value="1"/>
</dbReference>
<feature type="domain" description="ORC1/DEAH AAA+ ATPase" evidence="2">
    <location>
        <begin position="43"/>
        <end position="153"/>
    </location>
</feature>
<dbReference type="RefSeq" id="WP_205457621.1">
    <property type="nucleotide sequence ID" value="NZ_JAFHKK010000001.1"/>
</dbReference>
<dbReference type="InterPro" id="IPR052026">
    <property type="entry name" value="ExeA_AAA_ATPase_DNA-bind"/>
</dbReference>
<proteinExistence type="predicted"/>
<keyword evidence="1" id="KW-1133">Transmembrane helix</keyword>
<evidence type="ECO:0000313" key="4">
    <source>
        <dbReference type="Proteomes" id="UP000703590"/>
    </source>
</evidence>
<evidence type="ECO:0000259" key="2">
    <source>
        <dbReference type="Pfam" id="PF13401"/>
    </source>
</evidence>
<dbReference type="GO" id="GO:0005524">
    <property type="term" value="F:ATP binding"/>
    <property type="evidence" value="ECO:0007669"/>
    <property type="project" value="UniProtKB-KW"/>
</dbReference>
<feature type="transmembrane region" description="Helical" evidence="1">
    <location>
        <begin position="288"/>
        <end position="306"/>
    </location>
</feature>
<keyword evidence="1" id="KW-0812">Transmembrane</keyword>
<dbReference type="InterPro" id="IPR027417">
    <property type="entry name" value="P-loop_NTPase"/>
</dbReference>
<organism evidence="3 4">
    <name type="scientific">Sulfurospirillum tamanense</name>
    <dbReference type="NCBI Taxonomy" id="2813362"/>
    <lineage>
        <taxon>Bacteria</taxon>
        <taxon>Pseudomonadati</taxon>
        <taxon>Campylobacterota</taxon>
        <taxon>Epsilonproteobacteria</taxon>
        <taxon>Campylobacterales</taxon>
        <taxon>Sulfurospirillaceae</taxon>
        <taxon>Sulfurospirillum</taxon>
    </lineage>
</organism>
<keyword evidence="1" id="KW-0472">Membrane</keyword>
<evidence type="ECO:0000313" key="3">
    <source>
        <dbReference type="EMBL" id="MBN2963179.1"/>
    </source>
</evidence>
<accession>A0ABS2WNG2</accession>